<dbReference type="Gene3D" id="3.40.50.1000">
    <property type="entry name" value="HAD superfamily/HAD-like"/>
    <property type="match status" value="1"/>
</dbReference>
<dbReference type="InterPro" id="IPR036412">
    <property type="entry name" value="HAD-like_sf"/>
</dbReference>
<dbReference type="SFLD" id="SFLDS00003">
    <property type="entry name" value="Haloacid_Dehalogenase"/>
    <property type="match status" value="1"/>
</dbReference>
<organism evidence="1 2">
    <name type="scientific">Tumebacillus flagellatus</name>
    <dbReference type="NCBI Taxonomy" id="1157490"/>
    <lineage>
        <taxon>Bacteria</taxon>
        <taxon>Bacillati</taxon>
        <taxon>Bacillota</taxon>
        <taxon>Bacilli</taxon>
        <taxon>Bacillales</taxon>
        <taxon>Alicyclobacillaceae</taxon>
        <taxon>Tumebacillus</taxon>
    </lineage>
</organism>
<reference evidence="1 2" key="1">
    <citation type="journal article" date="2013" name="Int. J. Syst. Evol. Microbiol.">
        <title>Tumebacillus flagellatus sp. nov., an alpha-amylase/pullulanase-producing bacterium isolated from cassava wastewater.</title>
        <authorList>
            <person name="Wang Q."/>
            <person name="Xie N."/>
            <person name="Qin Y."/>
            <person name="Shen N."/>
            <person name="Zhu J."/>
            <person name="Mi H."/>
            <person name="Huang R."/>
        </authorList>
    </citation>
    <scope>NUCLEOTIDE SEQUENCE [LARGE SCALE GENOMIC DNA]</scope>
    <source>
        <strain evidence="1 2">GST4</strain>
    </source>
</reference>
<dbReference type="eggNOG" id="COG0546">
    <property type="taxonomic scope" value="Bacteria"/>
</dbReference>
<dbReference type="InterPro" id="IPR023198">
    <property type="entry name" value="PGP-like_dom2"/>
</dbReference>
<dbReference type="SFLD" id="SFLDG01129">
    <property type="entry name" value="C1.5:_HAD__Beta-PGM__Phosphata"/>
    <property type="match status" value="1"/>
</dbReference>
<dbReference type="EMBL" id="JMIR01000032">
    <property type="protein sequence ID" value="KEO81695.1"/>
    <property type="molecule type" value="Genomic_DNA"/>
</dbReference>
<dbReference type="InterPro" id="IPR041492">
    <property type="entry name" value="HAD_2"/>
</dbReference>
<sequence length="218" mass="24547">MDAIIFDVDGTLFQTEKVALPAYRQTFEQLRRPLPSDEAILNTFGMTIPEVWETLLPDASMDERDKANELLAKAEIELMQTGTGNLYPGVKNTLQTLRERGVKLFTASNGELRYVETVIETQGLAPLFDKLYCAGAYKTEKKEELVHLILQEQHLNEKKTAMVGDRKSDITAGKKNFLLTIGCDFGFGNAHELDGADLLITSFDQLLIKVKYSQIERK</sequence>
<dbReference type="OrthoDB" id="9792518at2"/>
<dbReference type="GO" id="GO:0005829">
    <property type="term" value="C:cytosol"/>
    <property type="evidence" value="ECO:0007669"/>
    <property type="project" value="TreeGrafter"/>
</dbReference>
<dbReference type="PANTHER" id="PTHR43434:SF1">
    <property type="entry name" value="PHOSPHOGLYCOLATE PHOSPHATASE"/>
    <property type="match status" value="1"/>
</dbReference>
<protein>
    <recommendedName>
        <fullName evidence="3">MTA/SAH nucleosidase</fullName>
    </recommendedName>
</protein>
<dbReference type="Gene3D" id="1.10.150.240">
    <property type="entry name" value="Putative phosphatase, domain 2"/>
    <property type="match status" value="1"/>
</dbReference>
<evidence type="ECO:0000313" key="1">
    <source>
        <dbReference type="EMBL" id="KEO81695.1"/>
    </source>
</evidence>
<gene>
    <name evidence="1" type="ORF">EL26_18950</name>
</gene>
<dbReference type="RefSeq" id="WP_038092166.1">
    <property type="nucleotide sequence ID" value="NZ_JMIR01000032.1"/>
</dbReference>
<dbReference type="GO" id="GO:0006281">
    <property type="term" value="P:DNA repair"/>
    <property type="evidence" value="ECO:0007669"/>
    <property type="project" value="TreeGrafter"/>
</dbReference>
<dbReference type="Proteomes" id="UP000027931">
    <property type="component" value="Unassembled WGS sequence"/>
</dbReference>
<proteinExistence type="predicted"/>
<evidence type="ECO:0008006" key="3">
    <source>
        <dbReference type="Google" id="ProtNLM"/>
    </source>
</evidence>
<dbReference type="STRING" id="1157490.EL26_18950"/>
<dbReference type="Pfam" id="PF13419">
    <property type="entry name" value="HAD_2"/>
    <property type="match status" value="1"/>
</dbReference>
<dbReference type="InterPro" id="IPR050155">
    <property type="entry name" value="HAD-like_hydrolase_sf"/>
</dbReference>
<accession>A0A074LMH2</accession>
<dbReference type="AlphaFoldDB" id="A0A074LMH2"/>
<evidence type="ECO:0000313" key="2">
    <source>
        <dbReference type="Proteomes" id="UP000027931"/>
    </source>
</evidence>
<dbReference type="PANTHER" id="PTHR43434">
    <property type="entry name" value="PHOSPHOGLYCOLATE PHOSPHATASE"/>
    <property type="match status" value="1"/>
</dbReference>
<comment type="caution">
    <text evidence="1">The sequence shown here is derived from an EMBL/GenBank/DDBJ whole genome shotgun (WGS) entry which is preliminary data.</text>
</comment>
<dbReference type="GO" id="GO:0008967">
    <property type="term" value="F:phosphoglycolate phosphatase activity"/>
    <property type="evidence" value="ECO:0007669"/>
    <property type="project" value="TreeGrafter"/>
</dbReference>
<name>A0A074LMH2_9BACL</name>
<keyword evidence="2" id="KW-1185">Reference proteome</keyword>
<dbReference type="SUPFAM" id="SSF56784">
    <property type="entry name" value="HAD-like"/>
    <property type="match status" value="1"/>
</dbReference>
<dbReference type="InterPro" id="IPR023214">
    <property type="entry name" value="HAD_sf"/>
</dbReference>